<dbReference type="Proteomes" id="UP000217265">
    <property type="component" value="Chromosome"/>
</dbReference>
<dbReference type="InterPro" id="IPR037523">
    <property type="entry name" value="VOC_core"/>
</dbReference>
<dbReference type="KEGG" id="vbh:CMV30_05760"/>
<evidence type="ECO:0000256" key="8">
    <source>
        <dbReference type="RuleBase" id="RU000683"/>
    </source>
</evidence>
<dbReference type="Pfam" id="PF00903">
    <property type="entry name" value="Glyoxalase"/>
    <property type="match status" value="1"/>
</dbReference>
<keyword evidence="3" id="KW-0479">Metal-binding</keyword>
<accession>A0A290Q8J5</accession>
<proteinExistence type="inferred from homology"/>
<protein>
    <recommendedName>
        <fullName evidence="9">VOC domain-containing protein</fullName>
    </recommendedName>
</protein>
<name>A0A290Q8J5_9BACT</name>
<evidence type="ECO:0000256" key="4">
    <source>
        <dbReference type="ARBA" id="ARBA00022797"/>
    </source>
</evidence>
<dbReference type="OrthoDB" id="9792626at2"/>
<dbReference type="InterPro" id="IPR000486">
    <property type="entry name" value="Xdiol_ring_cleave_dOase_1/2"/>
</dbReference>
<dbReference type="EMBL" id="CP023344">
    <property type="protein sequence ID" value="ATC63500.1"/>
    <property type="molecule type" value="Genomic_DNA"/>
</dbReference>
<evidence type="ECO:0000256" key="7">
    <source>
        <dbReference type="ARBA" id="ARBA00023004"/>
    </source>
</evidence>
<dbReference type="GO" id="GO:0051213">
    <property type="term" value="F:dioxygenase activity"/>
    <property type="evidence" value="ECO:0007669"/>
    <property type="project" value="UniProtKB-KW"/>
</dbReference>
<evidence type="ECO:0000313" key="10">
    <source>
        <dbReference type="EMBL" id="ATC63500.1"/>
    </source>
</evidence>
<keyword evidence="7 8" id="KW-0408">Iron</keyword>
<dbReference type="InterPro" id="IPR029068">
    <property type="entry name" value="Glyas_Bleomycin-R_OHBP_Dase"/>
</dbReference>
<dbReference type="PANTHER" id="PTHR43279:SF1">
    <property type="entry name" value="CATECHOL-2,3-DIOXYGENASE"/>
    <property type="match status" value="1"/>
</dbReference>
<comment type="cofactor">
    <cofactor evidence="1 8">
        <name>Fe(2+)</name>
        <dbReference type="ChEBI" id="CHEBI:29033"/>
    </cofactor>
</comment>
<evidence type="ECO:0000259" key="9">
    <source>
        <dbReference type="PROSITE" id="PS51819"/>
    </source>
</evidence>
<reference evidence="10 11" key="1">
    <citation type="submission" date="2017-09" db="EMBL/GenBank/DDBJ databases">
        <title>Complete genome sequence of Verrucomicrobial strain HZ-65, isolated from freshwater.</title>
        <authorList>
            <person name="Choi A."/>
        </authorList>
    </citation>
    <scope>NUCLEOTIDE SEQUENCE [LARGE SCALE GENOMIC DNA]</scope>
    <source>
        <strain evidence="10 11">HZ-65</strain>
    </source>
</reference>
<dbReference type="PROSITE" id="PS00082">
    <property type="entry name" value="EXTRADIOL_DIOXYGENAS"/>
    <property type="match status" value="1"/>
</dbReference>
<organism evidence="10 11">
    <name type="scientific">Nibricoccus aquaticus</name>
    <dbReference type="NCBI Taxonomy" id="2576891"/>
    <lineage>
        <taxon>Bacteria</taxon>
        <taxon>Pseudomonadati</taxon>
        <taxon>Verrucomicrobiota</taxon>
        <taxon>Opitutia</taxon>
        <taxon>Opitutales</taxon>
        <taxon>Opitutaceae</taxon>
        <taxon>Nibricoccus</taxon>
    </lineage>
</organism>
<feature type="domain" description="VOC" evidence="9">
    <location>
        <begin position="48"/>
        <end position="167"/>
    </location>
</feature>
<evidence type="ECO:0000256" key="5">
    <source>
        <dbReference type="ARBA" id="ARBA00022964"/>
    </source>
</evidence>
<dbReference type="InterPro" id="IPR004360">
    <property type="entry name" value="Glyas_Fos-R_dOase_dom"/>
</dbReference>
<dbReference type="PROSITE" id="PS51819">
    <property type="entry name" value="VOC"/>
    <property type="match status" value="1"/>
</dbReference>
<evidence type="ECO:0000256" key="6">
    <source>
        <dbReference type="ARBA" id="ARBA00023002"/>
    </source>
</evidence>
<dbReference type="AlphaFoldDB" id="A0A290Q8J5"/>
<keyword evidence="4 8" id="KW-0058">Aromatic hydrocarbons catabolism</keyword>
<keyword evidence="5 8" id="KW-0223">Dioxygenase</keyword>
<dbReference type="PANTHER" id="PTHR43279">
    <property type="entry name" value="CATECHOL-2,3-DIOXYGENASE"/>
    <property type="match status" value="1"/>
</dbReference>
<evidence type="ECO:0000256" key="1">
    <source>
        <dbReference type="ARBA" id="ARBA00001954"/>
    </source>
</evidence>
<evidence type="ECO:0000313" key="11">
    <source>
        <dbReference type="Proteomes" id="UP000217265"/>
    </source>
</evidence>
<gene>
    <name evidence="10" type="ORF">CMV30_05760</name>
</gene>
<sequence length="330" mass="34747">MEARAGMGEKGKRKIEGGGVARAGVLGMVAGKFFEMMSEQSAFFRSVELSDVTLRVRDLARVAGFYREEVGLSVVGETSERVALAALAVDGKAPLIVLERVAEAKERLPGTAGLFHTAFLFPGRAALGRVARRLIEREVAFGTGDHGVSEALYLDDPEGNGVELYADRAVSEWPPAGADGQVTMYTEAVDVRALLAAEAGGREGAREGAMGAGVRIGHLHLCVAGLAEAEGFFAGVLGFPVRQRSYPGALFLGRDGYHHHFGANVWRSRSPAVAGALGLARFTVNFAEKAELARVIAAAEAAGRVVRRDKSGATLRTTDGIELVVRGAAG</sequence>
<keyword evidence="11" id="KW-1185">Reference proteome</keyword>
<dbReference type="Gene3D" id="3.10.180.10">
    <property type="entry name" value="2,3-Dihydroxybiphenyl 1,2-Dioxygenase, domain 1"/>
    <property type="match status" value="2"/>
</dbReference>
<comment type="similarity">
    <text evidence="2 8">Belongs to the extradiol ring-cleavage dioxygenase family.</text>
</comment>
<evidence type="ECO:0000256" key="3">
    <source>
        <dbReference type="ARBA" id="ARBA00022723"/>
    </source>
</evidence>
<keyword evidence="6 8" id="KW-0560">Oxidoreductase</keyword>
<dbReference type="SUPFAM" id="SSF54593">
    <property type="entry name" value="Glyoxalase/Bleomycin resistance protein/Dihydroxybiphenyl dioxygenase"/>
    <property type="match status" value="2"/>
</dbReference>
<dbReference type="GO" id="GO:0008198">
    <property type="term" value="F:ferrous iron binding"/>
    <property type="evidence" value="ECO:0007669"/>
    <property type="project" value="InterPro"/>
</dbReference>
<evidence type="ECO:0000256" key="2">
    <source>
        <dbReference type="ARBA" id="ARBA00008784"/>
    </source>
</evidence>